<dbReference type="Pfam" id="PF11797">
    <property type="entry name" value="WxLIP_HBD"/>
    <property type="match status" value="1"/>
</dbReference>
<feature type="domain" description="WxL Interacting Protein peptidoglycan binding" evidence="2">
    <location>
        <begin position="31"/>
        <end position="149"/>
    </location>
</feature>
<evidence type="ECO:0000313" key="5">
    <source>
        <dbReference type="Proteomes" id="UP001565242"/>
    </source>
</evidence>
<dbReference type="Proteomes" id="UP001565242">
    <property type="component" value="Unassembled WGS sequence"/>
</dbReference>
<dbReference type="RefSeq" id="WP_369917851.1">
    <property type="nucleotide sequence ID" value="NZ_JBCLSQ010000006.1"/>
</dbReference>
<evidence type="ECO:0000256" key="1">
    <source>
        <dbReference type="SAM" id="Phobius"/>
    </source>
</evidence>
<name>A0ABV4DAA9_9LACT</name>
<keyword evidence="1" id="KW-1133">Transmembrane helix</keyword>
<dbReference type="InterPro" id="IPR021759">
    <property type="entry name" value="WxLIP_HBD"/>
</dbReference>
<keyword evidence="5" id="KW-1185">Reference proteome</keyword>
<keyword evidence="1" id="KW-0472">Membrane</keyword>
<evidence type="ECO:0000259" key="2">
    <source>
        <dbReference type="Pfam" id="PF06030"/>
    </source>
</evidence>
<dbReference type="Pfam" id="PF06030">
    <property type="entry name" value="WxLIP_PGBD"/>
    <property type="match status" value="1"/>
</dbReference>
<feature type="domain" description="WxL Interacting Protein host binding" evidence="3">
    <location>
        <begin position="164"/>
        <end position="319"/>
    </location>
</feature>
<sequence length="389" mass="44732">MKNFFIVSISLLMTLGIILPRDSVKASQLGFSATANVKDLDNRASEHSFFDLILEPGEKQTVTVTLKNDTDREMTIEQDVTSATTNINGVVEYSPNDIEPDESLRFNYDDLINAEREITLPAHSEKTVNIELEMPNEKFDGQLVGGLTYREKIKEEEAVPSDQEGLAVTNRFAFVIALLMRQNKNTVEPDLKLHNVAPGQVNYRNVINVNLQNPKMTFLNRMHVNAKVQGIDNPDIVYSVNQDRMQMAPNTNFDFPISLEGDRLRPGRYLMTMTVNGTKDDQGDYTATNREGEEVTYRHEWRFEREFTITGAQADDFNERDVTIEPENRSWLKWLIIGLLLLLILLLIWFILWKRRKKKEEEEKAKKEAEIAALRAQLENQELPKIPKE</sequence>
<proteinExistence type="predicted"/>
<comment type="caution">
    <text evidence="4">The sequence shown here is derived from an EMBL/GenBank/DDBJ whole genome shotgun (WGS) entry which is preliminary data.</text>
</comment>
<evidence type="ECO:0000259" key="3">
    <source>
        <dbReference type="Pfam" id="PF11797"/>
    </source>
</evidence>
<feature type="transmembrane region" description="Helical" evidence="1">
    <location>
        <begin position="331"/>
        <end position="352"/>
    </location>
</feature>
<reference evidence="4 5" key="1">
    <citation type="submission" date="2024-03" db="EMBL/GenBank/DDBJ databases">
        <title>Mouse gut bacterial collection (mGBC) of GemPharmatech.</title>
        <authorList>
            <person name="He Y."/>
            <person name="Dong L."/>
            <person name="Wu D."/>
            <person name="Gao X."/>
            <person name="Lin Z."/>
        </authorList>
    </citation>
    <scope>NUCLEOTIDE SEQUENCE [LARGE SCALE GENOMIC DNA]</scope>
    <source>
        <strain evidence="4 5">20-218</strain>
    </source>
</reference>
<organism evidence="4 5">
    <name type="scientific">Lactococcus muris</name>
    <dbReference type="NCBI Taxonomy" id="2941330"/>
    <lineage>
        <taxon>Bacteria</taxon>
        <taxon>Bacillati</taxon>
        <taxon>Bacillota</taxon>
        <taxon>Bacilli</taxon>
        <taxon>Lactobacillales</taxon>
        <taxon>Streptococcaceae</taxon>
        <taxon>Lactococcus</taxon>
    </lineage>
</organism>
<dbReference type="EMBL" id="JBCLSQ010000006">
    <property type="protein sequence ID" value="MEY8537477.1"/>
    <property type="molecule type" value="Genomic_DNA"/>
</dbReference>
<accession>A0ABV4DAA9</accession>
<keyword evidence="1" id="KW-0812">Transmembrane</keyword>
<protein>
    <submittedName>
        <fullName evidence="4">DUF916 and DUF3324 domain-containing protein</fullName>
    </submittedName>
</protein>
<gene>
    <name evidence="4" type="ORF">AALM99_03310</name>
</gene>
<dbReference type="InterPro" id="IPR010317">
    <property type="entry name" value="WxLIP_PGBD"/>
</dbReference>
<evidence type="ECO:0000313" key="4">
    <source>
        <dbReference type="EMBL" id="MEY8537477.1"/>
    </source>
</evidence>